<dbReference type="InterPro" id="IPR011989">
    <property type="entry name" value="ARM-like"/>
</dbReference>
<keyword evidence="1" id="KW-0732">Signal</keyword>
<feature type="chain" id="PRO_5040913344" description="ARM repeat superfamily protein" evidence="1">
    <location>
        <begin position="18"/>
        <end position="363"/>
    </location>
</feature>
<evidence type="ECO:0000313" key="2">
    <source>
        <dbReference type="EMBL" id="GMI21212.1"/>
    </source>
</evidence>
<gene>
    <name evidence="2" type="ORF">TrCOL_g1902</name>
</gene>
<proteinExistence type="predicted"/>
<dbReference type="SUPFAM" id="SSF48371">
    <property type="entry name" value="ARM repeat"/>
    <property type="match status" value="1"/>
</dbReference>
<dbReference type="InterPro" id="IPR016024">
    <property type="entry name" value="ARM-type_fold"/>
</dbReference>
<comment type="caution">
    <text evidence="2">The sequence shown here is derived from an EMBL/GenBank/DDBJ whole genome shotgun (WGS) entry which is preliminary data.</text>
</comment>
<sequence>MFLSIVVSLATYQAMQAVNMGRKSAEKEKVKWTVLTDEDKRGDLAHILKVLSAECVQDSPSPTTTIECVLCLGNLNASYSSDPLKVAEVLEVILDKVLPDFNDVSKSRHLTLRKSEGEAKGEDKGEDDKVSPTMAANIHLLLAIFKLLQTIPPKILGEFMTKSPDSITPLISLLKTSLSLTFSYSAYDGLVVKLLSSLSMVLASASSAAPSLTPLYLSSNLPAIVVPVIKYFKNDTKLQRNSLLLLFNLSYDNAIGKGQIVRCHGVSALISSVKKNVASSDPSAVVPVVHGMGCLFDILRSPPYPANPNDEGTCLPFEVIKNVREIAMKEGIKELLMEVKERKWDVKGVELRNMAEIMMTGME</sequence>
<dbReference type="AlphaFoldDB" id="A0A9W7L200"/>
<name>A0A9W7L200_9STRA</name>
<keyword evidence="3" id="KW-1185">Reference proteome</keyword>
<dbReference type="OrthoDB" id="10425032at2759"/>
<evidence type="ECO:0008006" key="4">
    <source>
        <dbReference type="Google" id="ProtNLM"/>
    </source>
</evidence>
<dbReference type="EMBL" id="BRYA01000527">
    <property type="protein sequence ID" value="GMI21212.1"/>
    <property type="molecule type" value="Genomic_DNA"/>
</dbReference>
<organism evidence="2 3">
    <name type="scientific">Triparma columacea</name>
    <dbReference type="NCBI Taxonomy" id="722753"/>
    <lineage>
        <taxon>Eukaryota</taxon>
        <taxon>Sar</taxon>
        <taxon>Stramenopiles</taxon>
        <taxon>Ochrophyta</taxon>
        <taxon>Bolidophyceae</taxon>
        <taxon>Parmales</taxon>
        <taxon>Triparmaceae</taxon>
        <taxon>Triparma</taxon>
    </lineage>
</organism>
<feature type="signal peptide" evidence="1">
    <location>
        <begin position="1"/>
        <end position="17"/>
    </location>
</feature>
<evidence type="ECO:0000313" key="3">
    <source>
        <dbReference type="Proteomes" id="UP001165065"/>
    </source>
</evidence>
<protein>
    <recommendedName>
        <fullName evidence="4">ARM repeat superfamily protein</fullName>
    </recommendedName>
</protein>
<reference evidence="3" key="1">
    <citation type="journal article" date="2023" name="Commun. Biol.">
        <title>Genome analysis of Parmales, the sister group of diatoms, reveals the evolutionary specialization of diatoms from phago-mixotrophs to photoautotrophs.</title>
        <authorList>
            <person name="Ban H."/>
            <person name="Sato S."/>
            <person name="Yoshikawa S."/>
            <person name="Yamada K."/>
            <person name="Nakamura Y."/>
            <person name="Ichinomiya M."/>
            <person name="Sato N."/>
            <person name="Blanc-Mathieu R."/>
            <person name="Endo H."/>
            <person name="Kuwata A."/>
            <person name="Ogata H."/>
        </authorList>
    </citation>
    <scope>NUCLEOTIDE SEQUENCE [LARGE SCALE GENOMIC DNA]</scope>
</reference>
<dbReference type="Proteomes" id="UP001165065">
    <property type="component" value="Unassembled WGS sequence"/>
</dbReference>
<accession>A0A9W7L200</accession>
<dbReference type="Gene3D" id="1.25.10.10">
    <property type="entry name" value="Leucine-rich Repeat Variant"/>
    <property type="match status" value="1"/>
</dbReference>
<evidence type="ECO:0000256" key="1">
    <source>
        <dbReference type="SAM" id="SignalP"/>
    </source>
</evidence>